<dbReference type="EMBL" id="JBHSJJ010000006">
    <property type="protein sequence ID" value="MFC4872586.1"/>
    <property type="molecule type" value="Genomic_DNA"/>
</dbReference>
<protein>
    <recommendedName>
        <fullName evidence="3">HTH domain-containing protein</fullName>
    </recommendedName>
</protein>
<gene>
    <name evidence="1" type="ORF">ACFPFU_12895</name>
</gene>
<reference evidence="2" key="1">
    <citation type="journal article" date="2019" name="Int. J. Syst. Evol. Microbiol.">
        <title>The Global Catalogue of Microorganisms (GCM) 10K type strain sequencing project: providing services to taxonomists for standard genome sequencing and annotation.</title>
        <authorList>
            <consortium name="The Broad Institute Genomics Platform"/>
            <consortium name="The Broad Institute Genome Sequencing Center for Infectious Disease"/>
            <person name="Wu L."/>
            <person name="Ma J."/>
        </authorList>
    </citation>
    <scope>NUCLEOTIDE SEQUENCE [LARGE SCALE GENOMIC DNA]</scope>
    <source>
        <strain evidence="2">CGMCC 4.7466</strain>
    </source>
</reference>
<accession>A0ABV9T246</accession>
<sequence length="69" mass="8178">MAGLKYYERTVWLVEMIEKKRTGNPDRLASKLGICKRQVYNVIDELKTVTGKNIVFSREEESYVFFEEK</sequence>
<dbReference type="Proteomes" id="UP001595818">
    <property type="component" value="Unassembled WGS sequence"/>
</dbReference>
<evidence type="ECO:0000313" key="1">
    <source>
        <dbReference type="EMBL" id="MFC4872586.1"/>
    </source>
</evidence>
<keyword evidence="2" id="KW-1185">Reference proteome</keyword>
<evidence type="ECO:0000313" key="2">
    <source>
        <dbReference type="Proteomes" id="UP001595818"/>
    </source>
</evidence>
<dbReference type="RefSeq" id="WP_377065105.1">
    <property type="nucleotide sequence ID" value="NZ_JBHSJJ010000006.1"/>
</dbReference>
<comment type="caution">
    <text evidence="1">The sequence shown here is derived from an EMBL/GenBank/DDBJ whole genome shotgun (WGS) entry which is preliminary data.</text>
</comment>
<proteinExistence type="predicted"/>
<organism evidence="1 2">
    <name type="scientific">Negadavirga shengliensis</name>
    <dbReference type="NCBI Taxonomy" id="1389218"/>
    <lineage>
        <taxon>Bacteria</taxon>
        <taxon>Pseudomonadati</taxon>
        <taxon>Bacteroidota</taxon>
        <taxon>Cytophagia</taxon>
        <taxon>Cytophagales</taxon>
        <taxon>Cyclobacteriaceae</taxon>
        <taxon>Negadavirga</taxon>
    </lineage>
</organism>
<name>A0ABV9T246_9BACT</name>
<evidence type="ECO:0008006" key="3">
    <source>
        <dbReference type="Google" id="ProtNLM"/>
    </source>
</evidence>